<dbReference type="Proteomes" id="UP000431913">
    <property type="component" value="Unassembled WGS sequence"/>
</dbReference>
<keyword evidence="2" id="KW-0472">Membrane</keyword>
<dbReference type="EMBL" id="VUNJ01000012">
    <property type="protein sequence ID" value="MST92601.1"/>
    <property type="molecule type" value="Genomic_DNA"/>
</dbReference>
<feature type="transmembrane region" description="Helical" evidence="2">
    <location>
        <begin position="39"/>
        <end position="56"/>
    </location>
</feature>
<evidence type="ECO:0000313" key="4">
    <source>
        <dbReference type="Proteomes" id="UP000431913"/>
    </source>
</evidence>
<evidence type="ECO:0000256" key="2">
    <source>
        <dbReference type="SAM" id="Phobius"/>
    </source>
</evidence>
<comment type="caution">
    <text evidence="3">The sequence shown here is derived from an EMBL/GenBank/DDBJ whole genome shotgun (WGS) entry which is preliminary data.</text>
</comment>
<accession>A0A6I2UB12</accession>
<evidence type="ECO:0000313" key="3">
    <source>
        <dbReference type="EMBL" id="MST92601.1"/>
    </source>
</evidence>
<feature type="compositionally biased region" description="Basic and acidic residues" evidence="1">
    <location>
        <begin position="11"/>
        <end position="25"/>
    </location>
</feature>
<evidence type="ECO:0000256" key="1">
    <source>
        <dbReference type="SAM" id="MobiDB-lite"/>
    </source>
</evidence>
<dbReference type="RefSeq" id="WP_154523147.1">
    <property type="nucleotide sequence ID" value="NZ_VUNJ01000012.1"/>
</dbReference>
<keyword evidence="2" id="KW-0812">Transmembrane</keyword>
<dbReference type="AlphaFoldDB" id="A0A6I2UB12"/>
<keyword evidence="2" id="KW-1133">Transmembrane helix</keyword>
<sequence>MASPRYTLNIKPEDLQPEQPKHEMTGKEKRENFWFYHKWHVIVGIVAALMVFSFVWEIATQVHPDYTIGILTTTGVPMGTGEALAEQLKPYFDDRNGDGEVVVSVMEYTIGKDADSIADPNVQMANITKLSGDIDGGESMLFLVDDMEYFQEQYMLFAYNDGTSPAEGEKPDYASMGVRWGDCPALTSLELGASENFDGSQGYDYQTFLQDYKLVPRVYTGTKLEKDEDAAAYYEKAMSVFHTLTRQ</sequence>
<gene>
    <name evidence="3" type="ORF">FYJ76_11780</name>
</gene>
<feature type="region of interest" description="Disordered" evidence="1">
    <location>
        <begin position="1"/>
        <end position="25"/>
    </location>
</feature>
<protein>
    <submittedName>
        <fullName evidence="3">Uncharacterized protein</fullName>
    </submittedName>
</protein>
<organism evidence="3 4">
    <name type="scientific">Ruthenibacterium lactatiformans</name>
    <dbReference type="NCBI Taxonomy" id="1550024"/>
    <lineage>
        <taxon>Bacteria</taxon>
        <taxon>Bacillati</taxon>
        <taxon>Bacillota</taxon>
        <taxon>Clostridia</taxon>
        <taxon>Eubacteriales</taxon>
        <taxon>Oscillospiraceae</taxon>
        <taxon>Ruthenibacterium</taxon>
    </lineage>
</organism>
<proteinExistence type="predicted"/>
<reference evidence="3 4" key="1">
    <citation type="submission" date="2019-08" db="EMBL/GenBank/DDBJ databases">
        <title>In-depth cultivation of the pig gut microbiome towards novel bacterial diversity and tailored functional studies.</title>
        <authorList>
            <person name="Wylensek D."/>
            <person name="Hitch T.C.A."/>
            <person name="Clavel T."/>
        </authorList>
    </citation>
    <scope>NUCLEOTIDE SEQUENCE [LARGE SCALE GENOMIC DNA]</scope>
    <source>
        <strain evidence="3 4">WCA3-601-WT-6J</strain>
    </source>
</reference>
<name>A0A6I2UB12_9FIRM</name>